<dbReference type="GO" id="GO:0000978">
    <property type="term" value="F:RNA polymerase II cis-regulatory region sequence-specific DNA binding"/>
    <property type="evidence" value="ECO:0007669"/>
    <property type="project" value="TreeGrafter"/>
</dbReference>
<keyword evidence="1" id="KW-0479">Metal-binding</keyword>
<dbReference type="Pfam" id="PF00096">
    <property type="entry name" value="zf-C2H2"/>
    <property type="match status" value="1"/>
</dbReference>
<feature type="domain" description="C2H2-type" evidence="6">
    <location>
        <begin position="237"/>
        <end position="255"/>
    </location>
</feature>
<organism evidence="7 8">
    <name type="scientific">Spizellomyces punctatus (strain DAOM BR117)</name>
    <dbReference type="NCBI Taxonomy" id="645134"/>
    <lineage>
        <taxon>Eukaryota</taxon>
        <taxon>Fungi</taxon>
        <taxon>Fungi incertae sedis</taxon>
        <taxon>Chytridiomycota</taxon>
        <taxon>Chytridiomycota incertae sedis</taxon>
        <taxon>Chytridiomycetes</taxon>
        <taxon>Spizellomycetales</taxon>
        <taxon>Spizellomycetaceae</taxon>
        <taxon>Spizellomyces</taxon>
    </lineage>
</organism>
<proteinExistence type="predicted"/>
<evidence type="ECO:0000313" key="8">
    <source>
        <dbReference type="Proteomes" id="UP000053201"/>
    </source>
</evidence>
<dbReference type="PROSITE" id="PS00028">
    <property type="entry name" value="ZINC_FINGER_C2H2_1"/>
    <property type="match status" value="2"/>
</dbReference>
<dbReference type="eggNOG" id="KOG1721">
    <property type="taxonomic scope" value="Eukaryota"/>
</dbReference>
<feature type="domain" description="C2H2-type" evidence="6">
    <location>
        <begin position="208"/>
        <end position="236"/>
    </location>
</feature>
<feature type="compositionally biased region" description="Polar residues" evidence="5">
    <location>
        <begin position="147"/>
        <end position="166"/>
    </location>
</feature>
<dbReference type="PANTHER" id="PTHR23235">
    <property type="entry name" value="KRUEPPEL-LIKE TRANSCRIPTION FACTOR"/>
    <property type="match status" value="1"/>
</dbReference>
<dbReference type="AlphaFoldDB" id="A0A0L0HDL7"/>
<feature type="region of interest" description="Disordered" evidence="5">
    <location>
        <begin position="147"/>
        <end position="172"/>
    </location>
</feature>
<sequence>MRSISCERASHDPNLCTQGLEETIENNQSLSLEMQNAMPPTPNLQEILQPSSATTCYLPANDLVSCDEPLRTWPDSITGLSSNVYQTDYVPQPLTVFSATSDPYDTSVTTAANCTTPHPSPSECGFQPTTLPELATVEAINEMVIGQPSTTDNPMIDTSTYRSPQSKTKKPQGGEFAYSCTFPGCPKEFPKKQNLLSHIRCHSDERPHVCAQCSACFRRKHDLQRHFRSRHAVSKPHHCSYCGKPFARTDGLRRHLVARESRGACG</sequence>
<evidence type="ECO:0000313" key="7">
    <source>
        <dbReference type="EMBL" id="KNC99222.1"/>
    </source>
</evidence>
<evidence type="ECO:0000256" key="4">
    <source>
        <dbReference type="PROSITE-ProRule" id="PRU00042"/>
    </source>
</evidence>
<evidence type="ECO:0000256" key="3">
    <source>
        <dbReference type="ARBA" id="ARBA00022833"/>
    </source>
</evidence>
<reference evidence="7 8" key="1">
    <citation type="submission" date="2009-08" db="EMBL/GenBank/DDBJ databases">
        <title>The Genome Sequence of Spizellomyces punctatus strain DAOM BR117.</title>
        <authorList>
            <consortium name="The Broad Institute Genome Sequencing Platform"/>
            <person name="Russ C."/>
            <person name="Cuomo C."/>
            <person name="Shea T."/>
            <person name="Young S.K."/>
            <person name="Zeng Q."/>
            <person name="Koehrsen M."/>
            <person name="Haas B."/>
            <person name="Borodovsky M."/>
            <person name="Guigo R."/>
            <person name="Alvarado L."/>
            <person name="Berlin A."/>
            <person name="Bochicchio J."/>
            <person name="Borenstein D."/>
            <person name="Chapman S."/>
            <person name="Chen Z."/>
            <person name="Engels R."/>
            <person name="Freedman E."/>
            <person name="Gellesch M."/>
            <person name="Goldberg J."/>
            <person name="Griggs A."/>
            <person name="Gujja S."/>
            <person name="Heiman D."/>
            <person name="Hepburn T."/>
            <person name="Howarth C."/>
            <person name="Jen D."/>
            <person name="Larson L."/>
            <person name="Lewis B."/>
            <person name="Mehta T."/>
            <person name="Park D."/>
            <person name="Pearson M."/>
            <person name="Roberts A."/>
            <person name="Saif S."/>
            <person name="Shenoy N."/>
            <person name="Sisk P."/>
            <person name="Stolte C."/>
            <person name="Sykes S."/>
            <person name="Thomson T."/>
            <person name="Walk T."/>
            <person name="White J."/>
            <person name="Yandava C."/>
            <person name="Burger G."/>
            <person name="Gray M.W."/>
            <person name="Holland P.W.H."/>
            <person name="King N."/>
            <person name="Lang F.B.F."/>
            <person name="Roger A.J."/>
            <person name="Ruiz-Trillo I."/>
            <person name="Lander E."/>
            <person name="Nusbaum C."/>
        </authorList>
    </citation>
    <scope>NUCLEOTIDE SEQUENCE [LARGE SCALE GENOMIC DNA]</scope>
    <source>
        <strain evidence="7 8">DAOM BR117</strain>
    </source>
</reference>
<dbReference type="SUPFAM" id="SSF57667">
    <property type="entry name" value="beta-beta-alpha zinc fingers"/>
    <property type="match status" value="2"/>
</dbReference>
<evidence type="ECO:0000259" key="6">
    <source>
        <dbReference type="PROSITE" id="PS50157"/>
    </source>
</evidence>
<dbReference type="PROSITE" id="PS50157">
    <property type="entry name" value="ZINC_FINGER_C2H2_2"/>
    <property type="match status" value="3"/>
</dbReference>
<dbReference type="GO" id="GO:0000981">
    <property type="term" value="F:DNA-binding transcription factor activity, RNA polymerase II-specific"/>
    <property type="evidence" value="ECO:0007669"/>
    <property type="project" value="TreeGrafter"/>
</dbReference>
<accession>A0A0L0HDL7</accession>
<dbReference type="InterPro" id="IPR036236">
    <property type="entry name" value="Znf_C2H2_sf"/>
</dbReference>
<dbReference type="STRING" id="645134.A0A0L0HDL7"/>
<gene>
    <name evidence="7" type="ORF">SPPG_05478</name>
</gene>
<keyword evidence="2 4" id="KW-0863">Zinc-finger</keyword>
<evidence type="ECO:0000256" key="5">
    <source>
        <dbReference type="SAM" id="MobiDB-lite"/>
    </source>
</evidence>
<dbReference type="VEuPathDB" id="FungiDB:SPPG_05478"/>
<evidence type="ECO:0000256" key="1">
    <source>
        <dbReference type="ARBA" id="ARBA00022723"/>
    </source>
</evidence>
<keyword evidence="8" id="KW-1185">Reference proteome</keyword>
<dbReference type="GO" id="GO:0008270">
    <property type="term" value="F:zinc ion binding"/>
    <property type="evidence" value="ECO:0007669"/>
    <property type="project" value="UniProtKB-KW"/>
</dbReference>
<dbReference type="PANTHER" id="PTHR23235:SF120">
    <property type="entry name" value="KRUPPEL-LIKE FACTOR 15"/>
    <property type="match status" value="1"/>
</dbReference>
<dbReference type="SMART" id="SM00355">
    <property type="entry name" value="ZnF_C2H2"/>
    <property type="match status" value="3"/>
</dbReference>
<dbReference type="Proteomes" id="UP000053201">
    <property type="component" value="Unassembled WGS sequence"/>
</dbReference>
<dbReference type="RefSeq" id="XP_016607262.1">
    <property type="nucleotide sequence ID" value="XM_016753689.1"/>
</dbReference>
<dbReference type="GeneID" id="27688848"/>
<feature type="domain" description="C2H2-type" evidence="6">
    <location>
        <begin position="178"/>
        <end position="207"/>
    </location>
</feature>
<dbReference type="InterPro" id="IPR013087">
    <property type="entry name" value="Znf_C2H2_type"/>
</dbReference>
<dbReference type="OrthoDB" id="9947289at2759"/>
<dbReference type="OMA" id="FHECPHE"/>
<evidence type="ECO:0000256" key="2">
    <source>
        <dbReference type="ARBA" id="ARBA00022771"/>
    </source>
</evidence>
<name>A0A0L0HDL7_SPIPD</name>
<dbReference type="Gene3D" id="3.30.160.60">
    <property type="entry name" value="Classic Zinc Finger"/>
    <property type="match status" value="3"/>
</dbReference>
<protein>
    <recommendedName>
        <fullName evidence="6">C2H2-type domain-containing protein</fullName>
    </recommendedName>
</protein>
<dbReference type="EMBL" id="KQ257458">
    <property type="protein sequence ID" value="KNC99222.1"/>
    <property type="molecule type" value="Genomic_DNA"/>
</dbReference>
<keyword evidence="3" id="KW-0862">Zinc</keyword>
<dbReference type="InParanoid" id="A0A0L0HDL7"/>